<reference evidence="1" key="1">
    <citation type="submission" date="2021-06" db="EMBL/GenBank/DDBJ databases">
        <title>Parelaphostrongylus tenuis whole genome reference sequence.</title>
        <authorList>
            <person name="Garwood T.J."/>
            <person name="Larsen P.A."/>
            <person name="Fountain-Jones N.M."/>
            <person name="Garbe J.R."/>
            <person name="Macchietto M.G."/>
            <person name="Kania S.A."/>
            <person name="Gerhold R.W."/>
            <person name="Richards J.E."/>
            <person name="Wolf T.M."/>
        </authorList>
    </citation>
    <scope>NUCLEOTIDE SEQUENCE</scope>
    <source>
        <strain evidence="1">MNPRO001-30</strain>
        <tissue evidence="1">Meninges</tissue>
    </source>
</reference>
<dbReference type="AlphaFoldDB" id="A0AAD5MLP2"/>
<evidence type="ECO:0000313" key="1">
    <source>
        <dbReference type="EMBL" id="KAJ1360810.1"/>
    </source>
</evidence>
<name>A0AAD5MLP2_PARTN</name>
<dbReference type="EMBL" id="JAHQIW010003973">
    <property type="protein sequence ID" value="KAJ1360810.1"/>
    <property type="molecule type" value="Genomic_DNA"/>
</dbReference>
<accession>A0AAD5MLP2</accession>
<proteinExistence type="predicted"/>
<evidence type="ECO:0000313" key="2">
    <source>
        <dbReference type="Proteomes" id="UP001196413"/>
    </source>
</evidence>
<protein>
    <submittedName>
        <fullName evidence="1">Uncharacterized protein</fullName>
    </submittedName>
</protein>
<comment type="caution">
    <text evidence="1">The sequence shown here is derived from an EMBL/GenBank/DDBJ whole genome shotgun (WGS) entry which is preliminary data.</text>
</comment>
<keyword evidence="2" id="KW-1185">Reference proteome</keyword>
<sequence>MICITIHFNFSGPLIVTKRFQLDKNCTFRMENHILSTFIALLFLVEGFQFISFAEPIETVDCDGDSMTSMSSRQRGIVQFQHNRLRKNQKPEAPPMVNYSCDLEIEAGILAKSYCKHTNLGNSALDNSTNIAKRPGGRRT</sequence>
<gene>
    <name evidence="1" type="ORF">KIN20_019891</name>
</gene>
<organism evidence="1 2">
    <name type="scientific">Parelaphostrongylus tenuis</name>
    <name type="common">Meningeal worm</name>
    <dbReference type="NCBI Taxonomy" id="148309"/>
    <lineage>
        <taxon>Eukaryota</taxon>
        <taxon>Metazoa</taxon>
        <taxon>Ecdysozoa</taxon>
        <taxon>Nematoda</taxon>
        <taxon>Chromadorea</taxon>
        <taxon>Rhabditida</taxon>
        <taxon>Rhabditina</taxon>
        <taxon>Rhabditomorpha</taxon>
        <taxon>Strongyloidea</taxon>
        <taxon>Metastrongylidae</taxon>
        <taxon>Parelaphostrongylus</taxon>
    </lineage>
</organism>
<dbReference type="Proteomes" id="UP001196413">
    <property type="component" value="Unassembled WGS sequence"/>
</dbReference>